<dbReference type="CDD" id="cd00067">
    <property type="entry name" value="GAL4"/>
    <property type="match status" value="1"/>
</dbReference>
<dbReference type="Pfam" id="PF00172">
    <property type="entry name" value="Zn_clus"/>
    <property type="match status" value="1"/>
</dbReference>
<keyword evidence="6" id="KW-1185">Reference proteome</keyword>
<dbReference type="SUPFAM" id="SSF57701">
    <property type="entry name" value="Zn2/Cys6 DNA-binding domain"/>
    <property type="match status" value="1"/>
</dbReference>
<dbReference type="PANTHER" id="PTHR47256">
    <property type="entry name" value="ZN(II)2CYS6 TRANSCRIPTION FACTOR (EUROFUNG)-RELATED"/>
    <property type="match status" value="1"/>
</dbReference>
<dbReference type="PANTHER" id="PTHR47256:SF1">
    <property type="entry name" value="ZN(II)2CYS6 TRANSCRIPTION FACTOR (EUROFUNG)"/>
    <property type="match status" value="1"/>
</dbReference>
<dbReference type="Gene3D" id="4.10.240.10">
    <property type="entry name" value="Zn(2)-C6 fungal-type DNA-binding domain"/>
    <property type="match status" value="1"/>
</dbReference>
<sequence length="641" mass="73268">MDGDANASKRLLPTLLPAQTATPSESVESSRRKRTRISAACEGCRARKIKCNGKRPTCGECVLRDASCRYADTETRQVRKKYNDLRDQSNFNEELINLIKTLPESDSIDALRRLRAGNTPQAIVSQYKDSNPIMQLLVQPKMQFRYEFPYSSEMPASLFHNNPYLDSTIFEAVFGSSQQIDQDSRDKVTGETYQSPFLKPYHAAEVVDPLLDQVTVSDWTTVISDDQMLRRLLRAYFLNHHPWAFPFHKDCFLEDMAAGRTELCSALLVNAVLAIACHICREIPSRSHYWVPRTLGYQFIAEAKRLWEVEAACAAKLTTIQADLVLSAEMMINAMGEISNKHFTQALKMAEDLKLLSLAANTRIQSATVRKARIHTAWGLYSWQSWHDFRSSQPPIIREPPEMPLPDPTTDSEWYGEIWLRYPSDQCLHPMNLAYITKTYVELRHIMNNVSFQLYGKNDSQADHKAYIELKAQLDQLYNLPEPLKPAKIVLPDHIKIHVEYHNIFRVLLQNQETSTSIPSLRFAADTALNDLRVTTKSRTETLLRIYYLRHGFEHYDPMLVPCLVRLAHDVLETLDTGEEKSGITPSERISLYSTLILCAKGLHSQGQNFYCATAQYRDLCNHVKPDILDLLRVHVTADVV</sequence>
<dbReference type="STRING" id="1448308.A0A2T2NG87"/>
<dbReference type="Pfam" id="PF04082">
    <property type="entry name" value="Fungal_trans"/>
    <property type="match status" value="1"/>
</dbReference>
<dbReference type="EMBL" id="KZ678138">
    <property type="protein sequence ID" value="PSN64451.1"/>
    <property type="molecule type" value="Genomic_DNA"/>
</dbReference>
<keyword evidence="1" id="KW-0479">Metal-binding</keyword>
<organism evidence="5 6">
    <name type="scientific">Corynespora cassiicola Philippines</name>
    <dbReference type="NCBI Taxonomy" id="1448308"/>
    <lineage>
        <taxon>Eukaryota</taxon>
        <taxon>Fungi</taxon>
        <taxon>Dikarya</taxon>
        <taxon>Ascomycota</taxon>
        <taxon>Pezizomycotina</taxon>
        <taxon>Dothideomycetes</taxon>
        <taxon>Pleosporomycetidae</taxon>
        <taxon>Pleosporales</taxon>
        <taxon>Corynesporascaceae</taxon>
        <taxon>Corynespora</taxon>
    </lineage>
</organism>
<dbReference type="GO" id="GO:0006351">
    <property type="term" value="P:DNA-templated transcription"/>
    <property type="evidence" value="ECO:0007669"/>
    <property type="project" value="InterPro"/>
</dbReference>
<evidence type="ECO:0000256" key="2">
    <source>
        <dbReference type="ARBA" id="ARBA00023242"/>
    </source>
</evidence>
<dbReference type="GO" id="GO:0008270">
    <property type="term" value="F:zinc ion binding"/>
    <property type="evidence" value="ECO:0007669"/>
    <property type="project" value="InterPro"/>
</dbReference>
<proteinExistence type="predicted"/>
<dbReference type="PROSITE" id="PS50048">
    <property type="entry name" value="ZN2_CY6_FUNGAL_2"/>
    <property type="match status" value="1"/>
</dbReference>
<dbReference type="OrthoDB" id="426882at2759"/>
<evidence type="ECO:0000256" key="3">
    <source>
        <dbReference type="SAM" id="MobiDB-lite"/>
    </source>
</evidence>
<evidence type="ECO:0000313" key="6">
    <source>
        <dbReference type="Proteomes" id="UP000240883"/>
    </source>
</evidence>
<keyword evidence="2" id="KW-0539">Nucleus</keyword>
<feature type="domain" description="Zn(2)-C6 fungal-type" evidence="4">
    <location>
        <begin position="40"/>
        <end position="70"/>
    </location>
</feature>
<protein>
    <recommendedName>
        <fullName evidence="4">Zn(2)-C6 fungal-type domain-containing protein</fullName>
    </recommendedName>
</protein>
<dbReference type="InterPro" id="IPR036864">
    <property type="entry name" value="Zn2-C6_fun-type_DNA-bd_sf"/>
</dbReference>
<feature type="region of interest" description="Disordered" evidence="3">
    <location>
        <begin position="1"/>
        <end position="32"/>
    </location>
</feature>
<dbReference type="InterPro" id="IPR007219">
    <property type="entry name" value="XnlR_reg_dom"/>
</dbReference>
<feature type="compositionally biased region" description="Low complexity" evidence="3">
    <location>
        <begin position="11"/>
        <end position="23"/>
    </location>
</feature>
<dbReference type="GO" id="GO:0000981">
    <property type="term" value="F:DNA-binding transcription factor activity, RNA polymerase II-specific"/>
    <property type="evidence" value="ECO:0007669"/>
    <property type="project" value="InterPro"/>
</dbReference>
<name>A0A2T2NG87_CORCC</name>
<dbReference type="PROSITE" id="PS00463">
    <property type="entry name" value="ZN2_CY6_FUNGAL_1"/>
    <property type="match status" value="1"/>
</dbReference>
<evidence type="ECO:0000259" key="4">
    <source>
        <dbReference type="PROSITE" id="PS50048"/>
    </source>
</evidence>
<evidence type="ECO:0000313" key="5">
    <source>
        <dbReference type="EMBL" id="PSN64451.1"/>
    </source>
</evidence>
<evidence type="ECO:0000256" key="1">
    <source>
        <dbReference type="ARBA" id="ARBA00022723"/>
    </source>
</evidence>
<dbReference type="Proteomes" id="UP000240883">
    <property type="component" value="Unassembled WGS sequence"/>
</dbReference>
<dbReference type="GO" id="GO:0003677">
    <property type="term" value="F:DNA binding"/>
    <property type="evidence" value="ECO:0007669"/>
    <property type="project" value="InterPro"/>
</dbReference>
<dbReference type="SMART" id="SM00066">
    <property type="entry name" value="GAL4"/>
    <property type="match status" value="1"/>
</dbReference>
<accession>A0A2T2NG87</accession>
<dbReference type="CDD" id="cd12148">
    <property type="entry name" value="fungal_TF_MHR"/>
    <property type="match status" value="1"/>
</dbReference>
<dbReference type="InterPro" id="IPR053187">
    <property type="entry name" value="Notoamide_regulator"/>
</dbReference>
<gene>
    <name evidence="5" type="ORF">BS50DRAFT_678555</name>
</gene>
<reference evidence="5 6" key="1">
    <citation type="journal article" date="2018" name="Front. Microbiol.">
        <title>Genome-Wide Analysis of Corynespora cassiicola Leaf Fall Disease Putative Effectors.</title>
        <authorList>
            <person name="Lopez D."/>
            <person name="Ribeiro S."/>
            <person name="Label P."/>
            <person name="Fumanal B."/>
            <person name="Venisse J.S."/>
            <person name="Kohler A."/>
            <person name="de Oliveira R.R."/>
            <person name="Labutti K."/>
            <person name="Lipzen A."/>
            <person name="Lail K."/>
            <person name="Bauer D."/>
            <person name="Ohm R.A."/>
            <person name="Barry K.W."/>
            <person name="Spatafora J."/>
            <person name="Grigoriev I.V."/>
            <person name="Martin F.M."/>
            <person name="Pujade-Renaud V."/>
        </authorList>
    </citation>
    <scope>NUCLEOTIDE SEQUENCE [LARGE SCALE GENOMIC DNA]</scope>
    <source>
        <strain evidence="5 6">Philippines</strain>
    </source>
</reference>
<dbReference type="InterPro" id="IPR001138">
    <property type="entry name" value="Zn2Cys6_DnaBD"/>
</dbReference>
<dbReference type="AlphaFoldDB" id="A0A2T2NG87"/>